<dbReference type="PANTHER" id="PTHR34135">
    <property type="entry name" value="LYSOZYME"/>
    <property type="match status" value="1"/>
</dbReference>
<dbReference type="PROSITE" id="PS51904">
    <property type="entry name" value="GLYCOSYL_HYDROL_F25_2"/>
    <property type="match status" value="1"/>
</dbReference>
<dbReference type="GO" id="GO:0003796">
    <property type="term" value="F:lysozyme activity"/>
    <property type="evidence" value="ECO:0007669"/>
    <property type="project" value="InterPro"/>
</dbReference>
<dbReference type="InterPro" id="IPR017853">
    <property type="entry name" value="GH"/>
</dbReference>
<dbReference type="GO" id="GO:0016052">
    <property type="term" value="P:carbohydrate catabolic process"/>
    <property type="evidence" value="ECO:0007669"/>
    <property type="project" value="TreeGrafter"/>
</dbReference>
<keyword evidence="2 5" id="KW-0378">Hydrolase</keyword>
<dbReference type="PANTHER" id="PTHR34135:SF2">
    <property type="entry name" value="LYSOZYME"/>
    <property type="match status" value="1"/>
</dbReference>
<dbReference type="AlphaFoldDB" id="A0A8J3DN83"/>
<evidence type="ECO:0000256" key="4">
    <source>
        <dbReference type="SAM" id="SignalP"/>
    </source>
</evidence>
<proteinExistence type="inferred from homology"/>
<feature type="signal peptide" evidence="4">
    <location>
        <begin position="1"/>
        <end position="21"/>
    </location>
</feature>
<reference evidence="5" key="2">
    <citation type="submission" date="2020-09" db="EMBL/GenBank/DDBJ databases">
        <authorList>
            <person name="Sun Q."/>
            <person name="Kim S."/>
        </authorList>
    </citation>
    <scope>NUCLEOTIDE SEQUENCE</scope>
    <source>
        <strain evidence="5">KCTC 42249</strain>
    </source>
</reference>
<dbReference type="Proteomes" id="UP000630142">
    <property type="component" value="Unassembled WGS sequence"/>
</dbReference>
<dbReference type="GO" id="GO:0009253">
    <property type="term" value="P:peptidoglycan catabolic process"/>
    <property type="evidence" value="ECO:0007669"/>
    <property type="project" value="InterPro"/>
</dbReference>
<accession>A0A8J3DN83</accession>
<dbReference type="EMBL" id="BMZQ01000001">
    <property type="protein sequence ID" value="GHD11024.1"/>
    <property type="molecule type" value="Genomic_DNA"/>
</dbReference>
<dbReference type="Pfam" id="PF01183">
    <property type="entry name" value="Glyco_hydro_25"/>
    <property type="match status" value="1"/>
</dbReference>
<gene>
    <name evidence="5" type="ORF">GCM10016234_13690</name>
</gene>
<dbReference type="Gene3D" id="3.20.20.80">
    <property type="entry name" value="Glycosidases"/>
    <property type="match status" value="1"/>
</dbReference>
<dbReference type="GO" id="GO:0016998">
    <property type="term" value="P:cell wall macromolecule catabolic process"/>
    <property type="evidence" value="ECO:0007669"/>
    <property type="project" value="InterPro"/>
</dbReference>
<dbReference type="InterPro" id="IPR018077">
    <property type="entry name" value="Glyco_hydro_fam25_subgr"/>
</dbReference>
<protein>
    <submittedName>
        <fullName evidence="5">Glycoside hydrolase</fullName>
    </submittedName>
</protein>
<sequence length="279" mass="31743">MALKLSILRSLLGLAMLGSVAACSTTSYDFADVKPTATRTTTTSFQTGLAYPRFNDRKPHPWDKALAPTSYAIHGTDVSKYQGSVDWGIARESGVSFAFIKATEGGDRVDDMFATHWQEAKASGIPRAAYHFYYFCRTAQDQADWYIRNVPKEKNSLPPVLDMEWNHMSPTCKKRPPASVVRAEMKIFLERLTKHYGKKPIIYTSIDFYEDNRLDLFTGYDWWLRSVSAHPHIRYGTKDFLFWQYTGTGKVPGIKGDADINVFNGTQNEWRAWVAKHTS</sequence>
<evidence type="ECO:0000256" key="1">
    <source>
        <dbReference type="ARBA" id="ARBA00010646"/>
    </source>
</evidence>
<evidence type="ECO:0000313" key="5">
    <source>
        <dbReference type="EMBL" id="GHD11024.1"/>
    </source>
</evidence>
<keyword evidence="4" id="KW-0732">Signal</keyword>
<comment type="caution">
    <text evidence="5">The sequence shown here is derived from an EMBL/GenBank/DDBJ whole genome shotgun (WGS) entry which is preliminary data.</text>
</comment>
<keyword evidence="6" id="KW-1185">Reference proteome</keyword>
<feature type="chain" id="PRO_5035146157" evidence="4">
    <location>
        <begin position="22"/>
        <end position="279"/>
    </location>
</feature>
<organism evidence="5 6">
    <name type="scientific">Tianweitania populi</name>
    <dbReference type="NCBI Taxonomy" id="1607949"/>
    <lineage>
        <taxon>Bacteria</taxon>
        <taxon>Pseudomonadati</taxon>
        <taxon>Pseudomonadota</taxon>
        <taxon>Alphaproteobacteria</taxon>
        <taxon>Hyphomicrobiales</taxon>
        <taxon>Phyllobacteriaceae</taxon>
        <taxon>Tianweitania</taxon>
    </lineage>
</organism>
<keyword evidence="3" id="KW-0326">Glycosidase</keyword>
<reference evidence="5" key="1">
    <citation type="journal article" date="2014" name="Int. J. Syst. Evol. Microbiol.">
        <title>Complete genome sequence of Corynebacterium casei LMG S-19264T (=DSM 44701T), isolated from a smear-ripened cheese.</title>
        <authorList>
            <consortium name="US DOE Joint Genome Institute (JGI-PGF)"/>
            <person name="Walter F."/>
            <person name="Albersmeier A."/>
            <person name="Kalinowski J."/>
            <person name="Ruckert C."/>
        </authorList>
    </citation>
    <scope>NUCLEOTIDE SEQUENCE</scope>
    <source>
        <strain evidence="5">KCTC 42249</strain>
    </source>
</reference>
<evidence type="ECO:0000256" key="3">
    <source>
        <dbReference type="ARBA" id="ARBA00023295"/>
    </source>
</evidence>
<dbReference type="InterPro" id="IPR002053">
    <property type="entry name" value="Glyco_hydro_25"/>
</dbReference>
<comment type="similarity">
    <text evidence="1">Belongs to the glycosyl hydrolase 25 family.</text>
</comment>
<dbReference type="SUPFAM" id="SSF51445">
    <property type="entry name" value="(Trans)glycosidases"/>
    <property type="match status" value="1"/>
</dbReference>
<name>A0A8J3DN83_9HYPH</name>
<evidence type="ECO:0000256" key="2">
    <source>
        <dbReference type="ARBA" id="ARBA00022801"/>
    </source>
</evidence>
<dbReference type="SMART" id="SM00641">
    <property type="entry name" value="Glyco_25"/>
    <property type="match status" value="1"/>
</dbReference>
<dbReference type="PROSITE" id="PS51257">
    <property type="entry name" value="PROKAR_LIPOPROTEIN"/>
    <property type="match status" value="1"/>
</dbReference>
<dbReference type="CDD" id="cd06413">
    <property type="entry name" value="GH25_muramidase_1"/>
    <property type="match status" value="1"/>
</dbReference>
<evidence type="ECO:0000313" key="6">
    <source>
        <dbReference type="Proteomes" id="UP000630142"/>
    </source>
</evidence>